<proteinExistence type="evidence at transcript level"/>
<accession>C4J2G8</accession>
<evidence type="ECO:0000313" key="1">
    <source>
        <dbReference type="EMBL" id="ACR35368.1"/>
    </source>
</evidence>
<reference evidence="1" key="1">
    <citation type="journal article" date="2009" name="PLoS Genet.">
        <title>Sequencing, mapping, and analysis of 27,455 maize full-length cDNAs.</title>
        <authorList>
            <person name="Soderlund C."/>
            <person name="Descour A."/>
            <person name="Kudrna D."/>
            <person name="Bomhoff M."/>
            <person name="Boyd L."/>
            <person name="Currie J."/>
            <person name="Angelova A."/>
            <person name="Collura K."/>
            <person name="Wissotski M."/>
            <person name="Ashley E."/>
            <person name="Morrow D."/>
            <person name="Fernandes J."/>
            <person name="Walbot V."/>
            <person name="Yu Y."/>
        </authorList>
    </citation>
    <scope>NUCLEOTIDE SEQUENCE</scope>
    <source>
        <strain evidence="1">B73</strain>
    </source>
</reference>
<sequence length="21" mass="2476">MVALVSSLHIYRLLQDFVPHH</sequence>
<dbReference type="EMBL" id="BT085015">
    <property type="protein sequence ID" value="ACR35368.1"/>
    <property type="molecule type" value="mRNA"/>
</dbReference>
<organism evidence="1">
    <name type="scientific">Zea mays</name>
    <name type="common">Maize</name>
    <dbReference type="NCBI Taxonomy" id="4577"/>
    <lineage>
        <taxon>Eukaryota</taxon>
        <taxon>Viridiplantae</taxon>
        <taxon>Streptophyta</taxon>
        <taxon>Embryophyta</taxon>
        <taxon>Tracheophyta</taxon>
        <taxon>Spermatophyta</taxon>
        <taxon>Magnoliopsida</taxon>
        <taxon>Liliopsida</taxon>
        <taxon>Poales</taxon>
        <taxon>Poaceae</taxon>
        <taxon>PACMAD clade</taxon>
        <taxon>Panicoideae</taxon>
        <taxon>Andropogonodae</taxon>
        <taxon>Andropogoneae</taxon>
        <taxon>Tripsacinae</taxon>
        <taxon>Zea</taxon>
    </lineage>
</organism>
<reference evidence="1" key="2">
    <citation type="submission" date="2012-06" db="EMBL/GenBank/DDBJ databases">
        <authorList>
            <person name="Yu Y."/>
            <person name="Currie J."/>
            <person name="Lomeli R."/>
            <person name="Angelova A."/>
            <person name="Collura K."/>
            <person name="Wissotski M."/>
            <person name="Campos D."/>
            <person name="Kudrna D."/>
            <person name="Golser W."/>
            <person name="Ashely E."/>
            <person name="Descour A."/>
            <person name="Fernandes J."/>
            <person name="Soderlund C."/>
            <person name="Walbot V."/>
        </authorList>
    </citation>
    <scope>NUCLEOTIDE SEQUENCE</scope>
    <source>
        <strain evidence="1">B73</strain>
    </source>
</reference>
<dbReference type="AlphaFoldDB" id="C4J2G8"/>
<name>C4J2G8_MAIZE</name>
<protein>
    <submittedName>
        <fullName evidence="1">Uncharacterized protein</fullName>
    </submittedName>
</protein>